<name>A0AAV7VJ62_PLEWA</name>
<evidence type="ECO:0000313" key="1">
    <source>
        <dbReference type="EMBL" id="KAJ1200746.1"/>
    </source>
</evidence>
<gene>
    <name evidence="1" type="ORF">NDU88_004567</name>
</gene>
<keyword evidence="2" id="KW-1185">Reference proteome</keyword>
<reference evidence="1" key="1">
    <citation type="journal article" date="2022" name="bioRxiv">
        <title>Sequencing and chromosome-scale assembly of the giantPleurodeles waltlgenome.</title>
        <authorList>
            <person name="Brown T."/>
            <person name="Elewa A."/>
            <person name="Iarovenko S."/>
            <person name="Subramanian E."/>
            <person name="Araus A.J."/>
            <person name="Petzold A."/>
            <person name="Susuki M."/>
            <person name="Suzuki K.-i.T."/>
            <person name="Hayashi T."/>
            <person name="Toyoda A."/>
            <person name="Oliveira C."/>
            <person name="Osipova E."/>
            <person name="Leigh N.D."/>
            <person name="Simon A."/>
            <person name="Yun M.H."/>
        </authorList>
    </citation>
    <scope>NUCLEOTIDE SEQUENCE</scope>
    <source>
        <strain evidence="1">20211129_DDA</strain>
        <tissue evidence="1">Liver</tissue>
    </source>
</reference>
<comment type="caution">
    <text evidence="1">The sequence shown here is derived from an EMBL/GenBank/DDBJ whole genome shotgun (WGS) entry which is preliminary data.</text>
</comment>
<dbReference type="AlphaFoldDB" id="A0AAV7VJ62"/>
<accession>A0AAV7VJ62</accession>
<organism evidence="1 2">
    <name type="scientific">Pleurodeles waltl</name>
    <name type="common">Iberian ribbed newt</name>
    <dbReference type="NCBI Taxonomy" id="8319"/>
    <lineage>
        <taxon>Eukaryota</taxon>
        <taxon>Metazoa</taxon>
        <taxon>Chordata</taxon>
        <taxon>Craniata</taxon>
        <taxon>Vertebrata</taxon>
        <taxon>Euteleostomi</taxon>
        <taxon>Amphibia</taxon>
        <taxon>Batrachia</taxon>
        <taxon>Caudata</taxon>
        <taxon>Salamandroidea</taxon>
        <taxon>Salamandridae</taxon>
        <taxon>Pleurodelinae</taxon>
        <taxon>Pleurodeles</taxon>
    </lineage>
</organism>
<dbReference type="EMBL" id="JANPWB010000003">
    <property type="protein sequence ID" value="KAJ1200746.1"/>
    <property type="molecule type" value="Genomic_DNA"/>
</dbReference>
<proteinExistence type="predicted"/>
<dbReference type="Proteomes" id="UP001066276">
    <property type="component" value="Chromosome 2_1"/>
</dbReference>
<evidence type="ECO:0000313" key="2">
    <source>
        <dbReference type="Proteomes" id="UP001066276"/>
    </source>
</evidence>
<sequence length="71" mass="7788">MRSGKRCRCRCGVGSSAGAVGPLKSHDLQIELRDDEIRSTSVDDIGAVLRSGRVTCDAHRSWYRQRLGDGI</sequence>
<protein>
    <submittedName>
        <fullName evidence="1">Uncharacterized protein</fullName>
    </submittedName>
</protein>